<dbReference type="RefSeq" id="XP_015284309.1">
    <property type="nucleotide sequence ID" value="XM_015428823.1"/>
</dbReference>
<dbReference type="GeneID" id="107125394"/>
<reference evidence="2" key="1">
    <citation type="submission" date="2025-08" db="UniProtKB">
        <authorList>
            <consortium name="RefSeq"/>
        </authorList>
    </citation>
    <scope>IDENTIFICATION</scope>
</reference>
<dbReference type="PANTHER" id="PTHR16165">
    <property type="entry name" value="NXPE FAMILY MEMBER"/>
    <property type="match status" value="1"/>
</dbReference>
<keyword evidence="1" id="KW-1185">Reference proteome</keyword>
<accession>A0ABM1LEC2</accession>
<evidence type="ECO:0000313" key="1">
    <source>
        <dbReference type="Proteomes" id="UP000694871"/>
    </source>
</evidence>
<dbReference type="InterPro" id="IPR026845">
    <property type="entry name" value="NXPH/NXPE"/>
</dbReference>
<dbReference type="SUPFAM" id="SSF81296">
    <property type="entry name" value="E set domains"/>
    <property type="match status" value="1"/>
</dbReference>
<evidence type="ECO:0000313" key="2">
    <source>
        <dbReference type="RefSeq" id="XP_015284309.1"/>
    </source>
</evidence>
<feature type="non-terminal residue" evidence="2">
    <location>
        <position position="217"/>
    </location>
</feature>
<sequence length="217" mass="24695">MARVQQRGKEQEIGEILKKLDQWMPNVTFRNMSTTTSAKNSKATLLNRKDSYCVGDHLMVRLDVYDHLGKRKAYGGDFLRARVYSSSLKAGASGRIEDYRNGTYLVNFTLFWEGDVRVSILLIHPSEGVSAIWATRKKGYEKIAFTGRFLNGTAAVFTPCGFNITTKEELCEYLDERDQEAFYCVKPKAVPCEAFIHLKSNNKPVSYLTALERSLFH</sequence>
<protein>
    <submittedName>
        <fullName evidence="2">NXPE family member 1-like</fullName>
    </submittedName>
</protein>
<dbReference type="PANTHER" id="PTHR16165:SF3">
    <property type="entry name" value="NXPE FAMILY MEMBER 1"/>
    <property type="match status" value="1"/>
</dbReference>
<organism evidence="1 2">
    <name type="scientific">Gekko japonicus</name>
    <name type="common">Schlegel's Japanese gecko</name>
    <dbReference type="NCBI Taxonomy" id="146911"/>
    <lineage>
        <taxon>Eukaryota</taxon>
        <taxon>Metazoa</taxon>
        <taxon>Chordata</taxon>
        <taxon>Craniata</taxon>
        <taxon>Vertebrata</taxon>
        <taxon>Euteleostomi</taxon>
        <taxon>Lepidosauria</taxon>
        <taxon>Squamata</taxon>
        <taxon>Bifurcata</taxon>
        <taxon>Gekkota</taxon>
        <taxon>Gekkonidae</taxon>
        <taxon>Gekkoninae</taxon>
        <taxon>Gekko</taxon>
    </lineage>
</organism>
<dbReference type="Pfam" id="PF06312">
    <property type="entry name" value="Neurexophilin"/>
    <property type="match status" value="1"/>
</dbReference>
<name>A0ABM1LEC2_GEKJA</name>
<dbReference type="InterPro" id="IPR013783">
    <property type="entry name" value="Ig-like_fold"/>
</dbReference>
<dbReference type="Gene3D" id="2.60.40.10">
    <property type="entry name" value="Immunoglobulins"/>
    <property type="match status" value="1"/>
</dbReference>
<dbReference type="InterPro" id="IPR014756">
    <property type="entry name" value="Ig_E-set"/>
</dbReference>
<dbReference type="Proteomes" id="UP000694871">
    <property type="component" value="Unplaced"/>
</dbReference>
<proteinExistence type="predicted"/>
<gene>
    <name evidence="2" type="primary">LOC107125394</name>
</gene>